<evidence type="ECO:0000313" key="7">
    <source>
        <dbReference type="EMBL" id="CDQ63676.1"/>
    </source>
</evidence>
<feature type="transmembrane region" description="Helical" evidence="6">
    <location>
        <begin position="75"/>
        <end position="100"/>
    </location>
</feature>
<gene>
    <name evidence="7" type="ORF">GSONMT00069558001</name>
</gene>
<evidence type="ECO:0000256" key="1">
    <source>
        <dbReference type="ARBA" id="ARBA00004141"/>
    </source>
</evidence>
<dbReference type="EMBL" id="FR904446">
    <property type="protein sequence ID" value="CDQ63676.1"/>
    <property type="molecule type" value="Genomic_DNA"/>
</dbReference>
<dbReference type="InterPro" id="IPR029776">
    <property type="entry name" value="TMEM179B"/>
</dbReference>
<keyword evidence="4 6" id="KW-0472">Membrane</keyword>
<name>A0A060W9I2_ONCMY</name>
<evidence type="ECO:0000313" key="8">
    <source>
        <dbReference type="Proteomes" id="UP000193380"/>
    </source>
</evidence>
<dbReference type="InterPro" id="IPR059010">
    <property type="entry name" value="TMEM179-179B"/>
</dbReference>
<dbReference type="PANTHER" id="PTHR31056:SF1">
    <property type="entry name" value="TRANSMEMBRANE PROTEIN 179B"/>
    <property type="match status" value="1"/>
</dbReference>
<dbReference type="Proteomes" id="UP000193380">
    <property type="component" value="Chromosome 10"/>
</dbReference>
<protein>
    <recommendedName>
        <fullName evidence="9">Transmembrane protein 179B</fullName>
    </recommendedName>
</protein>
<dbReference type="AlphaFoldDB" id="A0A060W9I2"/>
<evidence type="ECO:0000256" key="6">
    <source>
        <dbReference type="SAM" id="Phobius"/>
    </source>
</evidence>
<evidence type="ECO:0000256" key="3">
    <source>
        <dbReference type="ARBA" id="ARBA00022989"/>
    </source>
</evidence>
<evidence type="ECO:0008006" key="9">
    <source>
        <dbReference type="Google" id="ProtNLM"/>
    </source>
</evidence>
<dbReference type="Pfam" id="PF26158">
    <property type="entry name" value="Claudin_TMEM179-179B"/>
    <property type="match status" value="1"/>
</dbReference>
<comment type="subcellular location">
    <subcellularLocation>
        <location evidence="1">Membrane</location>
        <topology evidence="1">Multi-pass membrane protein</topology>
    </subcellularLocation>
</comment>
<dbReference type="PaxDb" id="8022-A0A060W9I2"/>
<evidence type="ECO:0000256" key="2">
    <source>
        <dbReference type="ARBA" id="ARBA00022692"/>
    </source>
</evidence>
<sequence length="226" mass="25573">MHLYCVMQGHFTGQCILYGTVEYNTSGLILENPSHPSLCYFVSAISVSVAIYCFCLTLYWIYTSCVEEEVKRERLWLNVTLGVCMKILFFLAVSGCTLRIGRDRLCLSALHNVPSITSCEEAENKTWVSPYNGSQFYTGLYNAEKSVWVNFFFWVQIVVVVFVQKRQGLGSRSEWSVSETEPFFHRPLLAEFASLSFFCFNGSLGVQELLQLPASLNMSSFAASLC</sequence>
<keyword evidence="3 6" id="KW-1133">Transmembrane helix</keyword>
<feature type="transmembrane region" description="Helical" evidence="6">
    <location>
        <begin position="40"/>
        <end position="63"/>
    </location>
</feature>
<organism evidence="7 8">
    <name type="scientific">Oncorhynchus mykiss</name>
    <name type="common">Rainbow trout</name>
    <name type="synonym">Salmo gairdneri</name>
    <dbReference type="NCBI Taxonomy" id="8022"/>
    <lineage>
        <taxon>Eukaryota</taxon>
        <taxon>Metazoa</taxon>
        <taxon>Chordata</taxon>
        <taxon>Craniata</taxon>
        <taxon>Vertebrata</taxon>
        <taxon>Euteleostomi</taxon>
        <taxon>Actinopterygii</taxon>
        <taxon>Neopterygii</taxon>
        <taxon>Teleostei</taxon>
        <taxon>Protacanthopterygii</taxon>
        <taxon>Salmoniformes</taxon>
        <taxon>Salmonidae</taxon>
        <taxon>Salmoninae</taxon>
        <taxon>Oncorhynchus</taxon>
    </lineage>
</organism>
<proteinExistence type="inferred from homology"/>
<reference evidence="7 8" key="1">
    <citation type="journal article" date="2014" name="Nat. Commun.">
        <title>The rainbow trout genome provides novel insights into evolution after whole-genome duplication in vertebrates.</title>
        <authorList>
            <person name="Berthelot C."/>
            <person name="Brunet F."/>
            <person name="Chalopin D."/>
            <person name="Juanchich A."/>
            <person name="Bernard M."/>
            <person name="Noel B."/>
            <person name="Bento P."/>
            <person name="Da Silva C."/>
            <person name="Labadie K."/>
            <person name="Alberti A."/>
            <person name="Aury J.M."/>
            <person name="Louis A."/>
            <person name="Dehais P."/>
            <person name="Bardou P."/>
            <person name="Montfort J."/>
            <person name="Klopp C."/>
            <person name="Cabau C."/>
            <person name="Gaspin C."/>
            <person name="Thorgaard G.H."/>
            <person name="Boussaha M."/>
            <person name="Quillet E."/>
            <person name="Guyomard R."/>
            <person name="Galiana D."/>
            <person name="Bobe J."/>
            <person name="Volff J.N."/>
            <person name="Genet C."/>
            <person name="Wincker P."/>
            <person name="Jaillon O."/>
            <person name="Roest Crollius H."/>
            <person name="Guiguen Y."/>
        </authorList>
    </citation>
    <scope>NUCLEOTIDE SEQUENCE [LARGE SCALE GENOMIC DNA]</scope>
</reference>
<feature type="transmembrane region" description="Helical" evidence="6">
    <location>
        <begin position="147"/>
        <end position="163"/>
    </location>
</feature>
<keyword evidence="2 6" id="KW-0812">Transmembrane</keyword>
<dbReference type="PANTHER" id="PTHR31056">
    <property type="entry name" value="TRANSMEMBRANE PROTEIN 179B"/>
    <property type="match status" value="1"/>
</dbReference>
<dbReference type="STRING" id="8022.A0A060W9I2"/>
<evidence type="ECO:0000256" key="5">
    <source>
        <dbReference type="ARBA" id="ARBA00093776"/>
    </source>
</evidence>
<accession>A0A060W9I2</accession>
<evidence type="ECO:0000256" key="4">
    <source>
        <dbReference type="ARBA" id="ARBA00023136"/>
    </source>
</evidence>
<comment type="similarity">
    <text evidence="5">Belongs to the TMEM179 family.</text>
</comment>